<dbReference type="AlphaFoldDB" id="A0A1W2AJT7"/>
<evidence type="ECO:0000313" key="1">
    <source>
        <dbReference type="EMBL" id="SMC60782.1"/>
    </source>
</evidence>
<dbReference type="EMBL" id="FWYD01000003">
    <property type="protein sequence ID" value="SMC60782.1"/>
    <property type="molecule type" value="Genomic_DNA"/>
</dbReference>
<protein>
    <submittedName>
        <fullName evidence="1">Uncharacterized protein</fullName>
    </submittedName>
</protein>
<name>A0A1W2AJT7_9RHOB</name>
<organism evidence="1 2">
    <name type="scientific">Primorskyibacter flagellatus</name>
    <dbReference type="NCBI Taxonomy" id="1387277"/>
    <lineage>
        <taxon>Bacteria</taxon>
        <taxon>Pseudomonadati</taxon>
        <taxon>Pseudomonadota</taxon>
        <taxon>Alphaproteobacteria</taxon>
        <taxon>Rhodobacterales</taxon>
        <taxon>Roseobacteraceae</taxon>
        <taxon>Primorskyibacter</taxon>
    </lineage>
</organism>
<sequence>MGNRMKFLDAVNVAEGKCLALNIKLCVACKEDMRQPIFLRTPCLCYPTCSFYPTGKVAVGENGLMLNENIGNVVAGT</sequence>
<evidence type="ECO:0000313" key="2">
    <source>
        <dbReference type="Proteomes" id="UP000192330"/>
    </source>
</evidence>
<reference evidence="1 2" key="1">
    <citation type="submission" date="2017-04" db="EMBL/GenBank/DDBJ databases">
        <authorList>
            <person name="Afonso C.L."/>
            <person name="Miller P.J."/>
            <person name="Scott M.A."/>
            <person name="Spackman E."/>
            <person name="Goraichik I."/>
            <person name="Dimitrov K.M."/>
            <person name="Suarez D.L."/>
            <person name="Swayne D.E."/>
        </authorList>
    </citation>
    <scope>NUCLEOTIDE SEQUENCE [LARGE SCALE GENOMIC DNA]</scope>
    <source>
        <strain evidence="1 2">CGMCC 1.12644</strain>
    </source>
</reference>
<proteinExistence type="predicted"/>
<keyword evidence="2" id="KW-1185">Reference proteome</keyword>
<dbReference type="Proteomes" id="UP000192330">
    <property type="component" value="Unassembled WGS sequence"/>
</dbReference>
<gene>
    <name evidence="1" type="ORF">SAMN06295998_10363</name>
</gene>
<accession>A0A1W2AJT7</accession>
<dbReference type="STRING" id="1387277.SAMN06295998_10363"/>